<organism evidence="1 2">
    <name type="scientific">Arundinibacter roseus</name>
    <dbReference type="NCBI Taxonomy" id="2070510"/>
    <lineage>
        <taxon>Bacteria</taxon>
        <taxon>Pseudomonadati</taxon>
        <taxon>Bacteroidota</taxon>
        <taxon>Cytophagia</taxon>
        <taxon>Cytophagales</taxon>
        <taxon>Spirosomataceae</taxon>
        <taxon>Arundinibacter</taxon>
    </lineage>
</organism>
<protein>
    <submittedName>
        <fullName evidence="1">Uncharacterized protein</fullName>
    </submittedName>
</protein>
<sequence length="141" mass="16754">MIHFKKELFFLEHKAPISCQPISDNEMLYLNGLLVQRYGINKSINGNFFKVLQDKLSYKKDYEGINSSSEIETVLQDLALLNDSEAFLIWNYPDEIDKFDLSYLIRYWEDIWFSISDEVVGVFFPVMDRIIIITHYNVVYY</sequence>
<dbReference type="EMBL" id="SMJU01000023">
    <property type="protein sequence ID" value="TDB58548.1"/>
    <property type="molecule type" value="Genomic_DNA"/>
</dbReference>
<gene>
    <name evidence="1" type="ORF">EZE20_23080</name>
</gene>
<evidence type="ECO:0000313" key="1">
    <source>
        <dbReference type="EMBL" id="TDB58548.1"/>
    </source>
</evidence>
<dbReference type="RefSeq" id="WP_132122235.1">
    <property type="nucleotide sequence ID" value="NZ_SMJU01000023.1"/>
</dbReference>
<dbReference type="OrthoDB" id="840133at2"/>
<name>A0A4R4JV37_9BACT</name>
<proteinExistence type="predicted"/>
<reference evidence="1 2" key="1">
    <citation type="submission" date="2019-02" db="EMBL/GenBank/DDBJ databases">
        <title>Arundinibacter roseus gen. nov., sp. nov., a new member of the family Cytophagaceae.</title>
        <authorList>
            <person name="Szuroczki S."/>
            <person name="Khayer B."/>
            <person name="Sproer C."/>
            <person name="Toumi M."/>
            <person name="Szabo A."/>
            <person name="Felfoldi T."/>
            <person name="Schumann P."/>
            <person name="Toth E."/>
        </authorList>
    </citation>
    <scope>NUCLEOTIDE SEQUENCE [LARGE SCALE GENOMIC DNA]</scope>
    <source>
        <strain evidence="1 2">DMA-k-7a</strain>
    </source>
</reference>
<dbReference type="Proteomes" id="UP000295706">
    <property type="component" value="Unassembled WGS sequence"/>
</dbReference>
<comment type="caution">
    <text evidence="1">The sequence shown here is derived from an EMBL/GenBank/DDBJ whole genome shotgun (WGS) entry which is preliminary data.</text>
</comment>
<accession>A0A4R4JV37</accession>
<keyword evidence="2" id="KW-1185">Reference proteome</keyword>
<evidence type="ECO:0000313" key="2">
    <source>
        <dbReference type="Proteomes" id="UP000295706"/>
    </source>
</evidence>
<dbReference type="AlphaFoldDB" id="A0A4R4JV37"/>